<keyword evidence="2" id="KW-1185">Reference proteome</keyword>
<reference evidence="2" key="1">
    <citation type="journal article" date="2019" name="Int. J. Syst. Evol. Microbiol.">
        <title>The Global Catalogue of Microorganisms (GCM) 10K type strain sequencing project: providing services to taxonomists for standard genome sequencing and annotation.</title>
        <authorList>
            <consortium name="The Broad Institute Genomics Platform"/>
            <consortium name="The Broad Institute Genome Sequencing Center for Infectious Disease"/>
            <person name="Wu L."/>
            <person name="Ma J."/>
        </authorList>
    </citation>
    <scope>NUCLEOTIDE SEQUENCE [LARGE SCALE GENOMIC DNA]</scope>
    <source>
        <strain evidence="2">KCTC 42211</strain>
    </source>
</reference>
<name>A0ABV7UWM8_9GAMM</name>
<organism evidence="1 2">
    <name type="scientific">Luteimonas notoginsengisoli</name>
    <dbReference type="NCBI Taxonomy" id="1578200"/>
    <lineage>
        <taxon>Bacteria</taxon>
        <taxon>Pseudomonadati</taxon>
        <taxon>Pseudomonadota</taxon>
        <taxon>Gammaproteobacteria</taxon>
        <taxon>Lysobacterales</taxon>
        <taxon>Lysobacteraceae</taxon>
        <taxon>Luteimonas</taxon>
    </lineage>
</organism>
<evidence type="ECO:0008006" key="3">
    <source>
        <dbReference type="Google" id="ProtNLM"/>
    </source>
</evidence>
<protein>
    <recommendedName>
        <fullName evidence="3">N-acetyltransferase</fullName>
    </recommendedName>
</protein>
<dbReference type="Proteomes" id="UP001595724">
    <property type="component" value="Unassembled WGS sequence"/>
</dbReference>
<gene>
    <name evidence="1" type="ORF">ACFOM9_13865</name>
</gene>
<dbReference type="RefSeq" id="WP_386712044.1">
    <property type="nucleotide sequence ID" value="NZ_JBHRYF010000012.1"/>
</dbReference>
<evidence type="ECO:0000313" key="2">
    <source>
        <dbReference type="Proteomes" id="UP001595724"/>
    </source>
</evidence>
<sequence length="210" mass="23551">MIELHTRVVFWRPAQAPDAVQLAAGERLLELRQDAAGDIAQSYRQHGMRGDMARIARRFALGAKFYAIEAEGQGLVAWTWGLVGVPRYLDEFGWLFELESDQAWGRDAFVVPSRRGHRMLLALINAASVVEARPLQLFSDVDPANVASMQAHLAMGMRPVAKIRALAIGRRLLLRQRPVPALPPVGAVQPRRRLLWRTGQSLEWHEAHIA</sequence>
<evidence type="ECO:0000313" key="1">
    <source>
        <dbReference type="EMBL" id="MFC3661150.1"/>
    </source>
</evidence>
<accession>A0ABV7UWM8</accession>
<dbReference type="EMBL" id="JBHRYF010000012">
    <property type="protein sequence ID" value="MFC3661150.1"/>
    <property type="molecule type" value="Genomic_DNA"/>
</dbReference>
<proteinExistence type="predicted"/>
<comment type="caution">
    <text evidence="1">The sequence shown here is derived from an EMBL/GenBank/DDBJ whole genome shotgun (WGS) entry which is preliminary data.</text>
</comment>